<proteinExistence type="predicted"/>
<reference evidence="3" key="2">
    <citation type="journal article" date="2008" name="Nucleic Acids Res.">
        <title>The rice annotation project database (RAP-DB): 2008 update.</title>
        <authorList>
            <consortium name="The rice annotation project (RAP)"/>
        </authorList>
    </citation>
    <scope>GENOME REANNOTATION</scope>
    <source>
        <strain evidence="3">cv. Nipponbare</strain>
    </source>
</reference>
<dbReference type="EMBL" id="AP004459">
    <property type="protein sequence ID" value="BAC75443.1"/>
    <property type="molecule type" value="Genomic_DNA"/>
</dbReference>
<protein>
    <submittedName>
        <fullName evidence="2">Uncharacterized protein</fullName>
    </submittedName>
</protein>
<sequence length="127" mass="14531">MASPLPRSTPPALIPASPVASLAKIVERTGGCRVEIELARCWFAPPAAAPLHLHVLPVMLRIARLLHRSPRRSPTRLSRPRREEMMKRRVEGRGKMKGVRMRKKTAWEREEGRSEDDMWGPHGHHHF</sequence>
<evidence type="ECO:0000313" key="3">
    <source>
        <dbReference type="Proteomes" id="UP000000763"/>
    </source>
</evidence>
<feature type="compositionally biased region" description="Basic and acidic residues" evidence="1">
    <location>
        <begin position="80"/>
        <end position="94"/>
    </location>
</feature>
<feature type="compositionally biased region" description="Basic residues" evidence="1">
    <location>
        <begin position="95"/>
        <end position="104"/>
    </location>
</feature>
<evidence type="ECO:0000256" key="1">
    <source>
        <dbReference type="SAM" id="MobiDB-lite"/>
    </source>
</evidence>
<accession>Q84QT4</accession>
<evidence type="ECO:0000313" key="2">
    <source>
        <dbReference type="EMBL" id="BAC75443.1"/>
    </source>
</evidence>
<feature type="compositionally biased region" description="Basic and acidic residues" evidence="1">
    <location>
        <begin position="105"/>
        <end position="116"/>
    </location>
</feature>
<dbReference type="Proteomes" id="UP000000763">
    <property type="component" value="Chromosome 8"/>
</dbReference>
<dbReference type="AlphaFoldDB" id="Q84QT4"/>
<gene>
    <name evidence="2" type="primary">P0410E11.129</name>
</gene>
<reference evidence="3" key="1">
    <citation type="journal article" date="2005" name="Nature">
        <title>The map-based sequence of the rice genome.</title>
        <authorList>
            <consortium name="International rice genome sequencing project (IRGSP)"/>
            <person name="Matsumoto T."/>
            <person name="Wu J."/>
            <person name="Kanamori H."/>
            <person name="Katayose Y."/>
            <person name="Fujisawa M."/>
            <person name="Namiki N."/>
            <person name="Mizuno H."/>
            <person name="Yamamoto K."/>
            <person name="Antonio B.A."/>
            <person name="Baba T."/>
            <person name="Sakata K."/>
            <person name="Nagamura Y."/>
            <person name="Aoki H."/>
            <person name="Arikawa K."/>
            <person name="Arita K."/>
            <person name="Bito T."/>
            <person name="Chiden Y."/>
            <person name="Fujitsuka N."/>
            <person name="Fukunaka R."/>
            <person name="Hamada M."/>
            <person name="Harada C."/>
            <person name="Hayashi A."/>
            <person name="Hijishita S."/>
            <person name="Honda M."/>
            <person name="Hosokawa S."/>
            <person name="Ichikawa Y."/>
            <person name="Idonuma A."/>
            <person name="Iijima M."/>
            <person name="Ikeda M."/>
            <person name="Ikeno M."/>
            <person name="Ito K."/>
            <person name="Ito S."/>
            <person name="Ito T."/>
            <person name="Ito Y."/>
            <person name="Ito Y."/>
            <person name="Iwabuchi A."/>
            <person name="Kamiya K."/>
            <person name="Karasawa W."/>
            <person name="Kurita K."/>
            <person name="Katagiri S."/>
            <person name="Kikuta A."/>
            <person name="Kobayashi H."/>
            <person name="Kobayashi N."/>
            <person name="Machita K."/>
            <person name="Maehara T."/>
            <person name="Masukawa M."/>
            <person name="Mizubayashi T."/>
            <person name="Mukai Y."/>
            <person name="Nagasaki H."/>
            <person name="Nagata Y."/>
            <person name="Naito S."/>
            <person name="Nakashima M."/>
            <person name="Nakama Y."/>
            <person name="Nakamichi Y."/>
            <person name="Nakamura M."/>
            <person name="Meguro A."/>
            <person name="Negishi M."/>
            <person name="Ohta I."/>
            <person name="Ohta T."/>
            <person name="Okamoto M."/>
            <person name="Ono N."/>
            <person name="Saji S."/>
            <person name="Sakaguchi M."/>
            <person name="Sakai K."/>
            <person name="Shibata M."/>
            <person name="Shimokawa T."/>
            <person name="Song J."/>
            <person name="Takazaki Y."/>
            <person name="Terasawa K."/>
            <person name="Tsugane M."/>
            <person name="Tsuji K."/>
            <person name="Ueda S."/>
            <person name="Waki K."/>
            <person name="Yamagata H."/>
            <person name="Yamamoto M."/>
            <person name="Yamamoto S."/>
            <person name="Yamane H."/>
            <person name="Yoshiki S."/>
            <person name="Yoshihara R."/>
            <person name="Yukawa K."/>
            <person name="Zhong H."/>
            <person name="Yano M."/>
            <person name="Yuan Q."/>
            <person name="Ouyang S."/>
            <person name="Liu J."/>
            <person name="Jones K.M."/>
            <person name="Gansberger K."/>
            <person name="Moffat K."/>
            <person name="Hill J."/>
            <person name="Bera J."/>
            <person name="Fadrosh D."/>
            <person name="Jin S."/>
            <person name="Johri S."/>
            <person name="Kim M."/>
            <person name="Overton L."/>
            <person name="Reardon M."/>
            <person name="Tsitrin T."/>
            <person name="Vuong H."/>
            <person name="Weaver B."/>
            <person name="Ciecko A."/>
            <person name="Tallon L."/>
            <person name="Jackson J."/>
            <person name="Pai G."/>
            <person name="Aken S.V."/>
            <person name="Utterback T."/>
            <person name="Reidmuller S."/>
            <person name="Feldblyum T."/>
            <person name="Hsiao J."/>
            <person name="Zismann V."/>
            <person name="Iobst S."/>
            <person name="de Vazeille A.R."/>
            <person name="Buell C.R."/>
            <person name="Ying K."/>
            <person name="Li Y."/>
            <person name="Lu T."/>
            <person name="Huang Y."/>
            <person name="Zhao Q."/>
            <person name="Feng Q."/>
            <person name="Zhang L."/>
            <person name="Zhu J."/>
            <person name="Weng Q."/>
            <person name="Mu J."/>
            <person name="Lu Y."/>
            <person name="Fan D."/>
            <person name="Liu Y."/>
            <person name="Guan J."/>
            <person name="Zhang Y."/>
            <person name="Yu S."/>
            <person name="Liu X."/>
            <person name="Zhang Y."/>
            <person name="Hong G."/>
            <person name="Han B."/>
            <person name="Choisne N."/>
            <person name="Demange N."/>
            <person name="Orjeda G."/>
            <person name="Samain S."/>
            <person name="Cattolico L."/>
            <person name="Pelletier E."/>
            <person name="Couloux A."/>
            <person name="Segurens B."/>
            <person name="Wincker P."/>
            <person name="D'Hont A."/>
            <person name="Scarpelli C."/>
            <person name="Weissenbach J."/>
            <person name="Salanoubat M."/>
            <person name="Quetier F."/>
            <person name="Yu Y."/>
            <person name="Kim H.R."/>
            <person name="Rambo T."/>
            <person name="Currie J."/>
            <person name="Collura K."/>
            <person name="Luo M."/>
            <person name="Yang T."/>
            <person name="Ammiraju J.S.S."/>
            <person name="Engler F."/>
            <person name="Soderlund C."/>
            <person name="Wing R.A."/>
            <person name="Palmer L.E."/>
            <person name="de la Bastide M."/>
            <person name="Spiegel L."/>
            <person name="Nascimento L."/>
            <person name="Zutavern T."/>
            <person name="O'Shaughnessy A."/>
            <person name="Dike S."/>
            <person name="Dedhia N."/>
            <person name="Preston R."/>
            <person name="Balija V."/>
            <person name="McCombie W.R."/>
            <person name="Chow T."/>
            <person name="Chen H."/>
            <person name="Chung M."/>
            <person name="Chen C."/>
            <person name="Shaw J."/>
            <person name="Wu H."/>
            <person name="Hsiao K."/>
            <person name="Chao Y."/>
            <person name="Chu M."/>
            <person name="Cheng C."/>
            <person name="Hour A."/>
            <person name="Lee P."/>
            <person name="Lin S."/>
            <person name="Lin Y."/>
            <person name="Liou J."/>
            <person name="Liu S."/>
            <person name="Hsing Y."/>
            <person name="Raghuvanshi S."/>
            <person name="Mohanty A."/>
            <person name="Bharti A.K."/>
            <person name="Gaur A."/>
            <person name="Gupta V."/>
            <person name="Kumar D."/>
            <person name="Ravi V."/>
            <person name="Vij S."/>
            <person name="Kapur A."/>
            <person name="Khurana P."/>
            <person name="Khurana P."/>
            <person name="Khurana J.P."/>
            <person name="Tyagi A.K."/>
            <person name="Gaikwad K."/>
            <person name="Singh A."/>
            <person name="Dalal V."/>
            <person name="Srivastava S."/>
            <person name="Dixit A."/>
            <person name="Pal A.K."/>
            <person name="Ghazi I.A."/>
            <person name="Yadav M."/>
            <person name="Pandit A."/>
            <person name="Bhargava A."/>
            <person name="Sureshbabu K."/>
            <person name="Batra K."/>
            <person name="Sharma T.R."/>
            <person name="Mohapatra T."/>
            <person name="Singh N.K."/>
            <person name="Messing J."/>
            <person name="Nelson A.B."/>
            <person name="Fuks G."/>
            <person name="Kavchok S."/>
            <person name="Keizer G."/>
            <person name="Linton E."/>
            <person name="Llaca V."/>
            <person name="Song R."/>
            <person name="Tanyolac B."/>
            <person name="Young S."/>
            <person name="Ho-Il K."/>
            <person name="Hahn J.H."/>
            <person name="Sangsakoo G."/>
            <person name="Vanavichit A."/>
            <person name="de Mattos Luiz.A.T."/>
            <person name="Zimmer P.D."/>
            <person name="Malone G."/>
            <person name="Dellagostin O."/>
            <person name="de Oliveira A.C."/>
            <person name="Bevan M."/>
            <person name="Bancroft I."/>
            <person name="Minx P."/>
            <person name="Cordum H."/>
            <person name="Wilson R."/>
            <person name="Cheng Z."/>
            <person name="Jin W."/>
            <person name="Jiang J."/>
            <person name="Leong S.A."/>
            <person name="Iwama H."/>
            <person name="Gojobori T."/>
            <person name="Itoh T."/>
            <person name="Niimura Y."/>
            <person name="Fujii Y."/>
            <person name="Habara T."/>
            <person name="Sakai H."/>
            <person name="Sato Y."/>
            <person name="Wilson G."/>
            <person name="Kumar K."/>
            <person name="McCouch S."/>
            <person name="Juretic N."/>
            <person name="Hoen D."/>
            <person name="Wright S."/>
            <person name="Bruskiewich R."/>
            <person name="Bureau T."/>
            <person name="Miyao A."/>
            <person name="Hirochika H."/>
            <person name="Nishikawa T."/>
            <person name="Kadowaki K."/>
            <person name="Sugiura M."/>
            <person name="Burr B."/>
            <person name="Sasaki T."/>
        </authorList>
    </citation>
    <scope>NUCLEOTIDE SEQUENCE [LARGE SCALE GENOMIC DNA]</scope>
    <source>
        <strain evidence="3">cv. Nipponbare</strain>
    </source>
</reference>
<feature type="region of interest" description="Disordered" evidence="1">
    <location>
        <begin position="69"/>
        <end position="127"/>
    </location>
</feature>
<organism evidence="2 3">
    <name type="scientific">Oryza sativa subsp. japonica</name>
    <name type="common">Rice</name>
    <dbReference type="NCBI Taxonomy" id="39947"/>
    <lineage>
        <taxon>Eukaryota</taxon>
        <taxon>Viridiplantae</taxon>
        <taxon>Streptophyta</taxon>
        <taxon>Embryophyta</taxon>
        <taxon>Tracheophyta</taxon>
        <taxon>Spermatophyta</taxon>
        <taxon>Magnoliopsida</taxon>
        <taxon>Liliopsida</taxon>
        <taxon>Poales</taxon>
        <taxon>Poaceae</taxon>
        <taxon>BOP clade</taxon>
        <taxon>Oryzoideae</taxon>
        <taxon>Oryzeae</taxon>
        <taxon>Oryzinae</taxon>
        <taxon>Oryza</taxon>
        <taxon>Oryza sativa</taxon>
    </lineage>
</organism>
<name>Q84QT4_ORYSJ</name>